<comment type="subcellular location">
    <subcellularLocation>
        <location evidence="1">Membrane</location>
        <topology evidence="1">Multi-pass membrane protein</topology>
    </subcellularLocation>
</comment>
<reference evidence="13 14" key="1">
    <citation type="submission" date="2024-01" db="EMBL/GenBank/DDBJ databases">
        <title>Genome assemblies of Stephania.</title>
        <authorList>
            <person name="Yang L."/>
        </authorList>
    </citation>
    <scope>NUCLEOTIDE SEQUENCE [LARGE SCALE GENOMIC DNA]</scope>
    <source>
        <strain evidence="13">QJT</strain>
        <tissue evidence="13">Leaf</tissue>
    </source>
</reference>
<feature type="transmembrane region" description="Helical" evidence="10">
    <location>
        <begin position="20"/>
        <end position="43"/>
    </location>
</feature>
<proteinExistence type="inferred from homology"/>
<dbReference type="InterPro" id="IPR053951">
    <property type="entry name" value="K_trans_N"/>
</dbReference>
<evidence type="ECO:0000259" key="11">
    <source>
        <dbReference type="Pfam" id="PF02705"/>
    </source>
</evidence>
<evidence type="ECO:0000256" key="8">
    <source>
        <dbReference type="ARBA" id="ARBA00023065"/>
    </source>
</evidence>
<dbReference type="GO" id="GO:0016020">
    <property type="term" value="C:membrane"/>
    <property type="evidence" value="ECO:0007669"/>
    <property type="project" value="UniProtKB-SubCell"/>
</dbReference>
<feature type="domain" description="K+ potassium transporter integral membrane" evidence="11">
    <location>
        <begin position="1"/>
        <end position="86"/>
    </location>
</feature>
<dbReference type="Proteomes" id="UP001417504">
    <property type="component" value="Unassembled WGS sequence"/>
</dbReference>
<evidence type="ECO:0000256" key="9">
    <source>
        <dbReference type="ARBA" id="ARBA00023136"/>
    </source>
</evidence>
<keyword evidence="4" id="KW-0633">Potassium transport</keyword>
<dbReference type="PANTHER" id="PTHR30540:SF97">
    <property type="entry name" value="POTASSIUM TRANSPORTER"/>
    <property type="match status" value="1"/>
</dbReference>
<keyword evidence="5 10" id="KW-0812">Transmembrane</keyword>
<dbReference type="AlphaFoldDB" id="A0AAP0EDR7"/>
<dbReference type="Pfam" id="PF22776">
    <property type="entry name" value="K_trans_C"/>
    <property type="match status" value="1"/>
</dbReference>
<evidence type="ECO:0000313" key="14">
    <source>
        <dbReference type="Proteomes" id="UP001417504"/>
    </source>
</evidence>
<evidence type="ECO:0000256" key="6">
    <source>
        <dbReference type="ARBA" id="ARBA00022958"/>
    </source>
</evidence>
<keyword evidence="3" id="KW-0813">Transport</keyword>
<keyword evidence="9 10" id="KW-0472">Membrane</keyword>
<sequence>MTVTTCLMSLVFALHWEKNILISAGFLIFFSSVEALYLSACLLRFHHSEWSLIILIVICLTCMLAWHYGATKKYEFEEQNKVSMDWLGDLSSYLGIARVPGIGFIFTDLTSGIPAFFSHFITNLPAYHQVLIFVSFKPVLVPHVAPSRRYVIGRIGCKDYRMYRCIVRFGYCDPLRDTNDFEDQLIHSIADFISMEGNNSETMASPDGSMTIIGDPTLEQHALIPLNEINISVVPSSSSPHKDHRPKPVRRKVKFSLSPEKPIMQESVREELQELVDARESGTTYFLGQAHLSVREGPNFLKKLLIMTYVFLDKNCREPPVALNIPHAALVEVGLVYTL</sequence>
<comment type="similarity">
    <text evidence="2">Belongs to the HAK/KUP transporter (TC 2.A.72.3) family.</text>
</comment>
<dbReference type="EMBL" id="JBBNAE010000010">
    <property type="protein sequence ID" value="KAK9091461.1"/>
    <property type="molecule type" value="Genomic_DNA"/>
</dbReference>
<evidence type="ECO:0000256" key="4">
    <source>
        <dbReference type="ARBA" id="ARBA00022538"/>
    </source>
</evidence>
<evidence type="ECO:0000256" key="7">
    <source>
        <dbReference type="ARBA" id="ARBA00022989"/>
    </source>
</evidence>
<evidence type="ECO:0000256" key="5">
    <source>
        <dbReference type="ARBA" id="ARBA00022692"/>
    </source>
</evidence>
<evidence type="ECO:0000256" key="2">
    <source>
        <dbReference type="ARBA" id="ARBA00008440"/>
    </source>
</evidence>
<dbReference type="Pfam" id="PF02705">
    <property type="entry name" value="K_trans"/>
    <property type="match status" value="1"/>
</dbReference>
<keyword evidence="7 10" id="KW-1133">Transmembrane helix</keyword>
<dbReference type="InterPro" id="IPR003855">
    <property type="entry name" value="K+_transporter"/>
</dbReference>
<dbReference type="PANTHER" id="PTHR30540">
    <property type="entry name" value="OSMOTIC STRESS POTASSIUM TRANSPORTER"/>
    <property type="match status" value="1"/>
</dbReference>
<keyword evidence="8" id="KW-0406">Ion transport</keyword>
<feature type="domain" description="K+ potassium transporter C-terminal" evidence="12">
    <location>
        <begin position="101"/>
        <end position="338"/>
    </location>
</feature>
<accession>A0AAP0EDR7</accession>
<keyword evidence="14" id="KW-1185">Reference proteome</keyword>
<evidence type="ECO:0000256" key="1">
    <source>
        <dbReference type="ARBA" id="ARBA00004141"/>
    </source>
</evidence>
<feature type="transmembrane region" description="Helical" evidence="10">
    <location>
        <begin position="50"/>
        <end position="69"/>
    </location>
</feature>
<evidence type="ECO:0000256" key="10">
    <source>
        <dbReference type="SAM" id="Phobius"/>
    </source>
</evidence>
<gene>
    <name evidence="13" type="ORF">Sjap_024638</name>
</gene>
<dbReference type="GO" id="GO:0015079">
    <property type="term" value="F:potassium ion transmembrane transporter activity"/>
    <property type="evidence" value="ECO:0007669"/>
    <property type="project" value="InterPro"/>
</dbReference>
<protein>
    <recommendedName>
        <fullName evidence="15">Potassium transporter</fullName>
    </recommendedName>
</protein>
<evidence type="ECO:0000259" key="12">
    <source>
        <dbReference type="Pfam" id="PF22776"/>
    </source>
</evidence>
<dbReference type="InterPro" id="IPR053952">
    <property type="entry name" value="K_trans_C"/>
</dbReference>
<comment type="caution">
    <text evidence="13">The sequence shown here is derived from an EMBL/GenBank/DDBJ whole genome shotgun (WGS) entry which is preliminary data.</text>
</comment>
<evidence type="ECO:0000256" key="3">
    <source>
        <dbReference type="ARBA" id="ARBA00022448"/>
    </source>
</evidence>
<evidence type="ECO:0008006" key="15">
    <source>
        <dbReference type="Google" id="ProtNLM"/>
    </source>
</evidence>
<organism evidence="13 14">
    <name type="scientific">Stephania japonica</name>
    <dbReference type="NCBI Taxonomy" id="461633"/>
    <lineage>
        <taxon>Eukaryota</taxon>
        <taxon>Viridiplantae</taxon>
        <taxon>Streptophyta</taxon>
        <taxon>Embryophyta</taxon>
        <taxon>Tracheophyta</taxon>
        <taxon>Spermatophyta</taxon>
        <taxon>Magnoliopsida</taxon>
        <taxon>Ranunculales</taxon>
        <taxon>Menispermaceae</taxon>
        <taxon>Menispermoideae</taxon>
        <taxon>Cissampelideae</taxon>
        <taxon>Stephania</taxon>
    </lineage>
</organism>
<name>A0AAP0EDR7_9MAGN</name>
<evidence type="ECO:0000313" key="13">
    <source>
        <dbReference type="EMBL" id="KAK9091461.1"/>
    </source>
</evidence>
<keyword evidence="6" id="KW-0630">Potassium</keyword>